<dbReference type="InterPro" id="IPR003594">
    <property type="entry name" value="HATPase_dom"/>
</dbReference>
<comment type="caution">
    <text evidence="9">The sequence shown here is derived from an EMBL/GenBank/DDBJ whole genome shotgun (WGS) entry which is preliminary data.</text>
</comment>
<keyword evidence="7" id="KW-1133">Transmembrane helix</keyword>
<evidence type="ECO:0000256" key="2">
    <source>
        <dbReference type="ARBA" id="ARBA00012438"/>
    </source>
</evidence>
<keyword evidence="7" id="KW-0812">Transmembrane</keyword>
<keyword evidence="7" id="KW-0472">Membrane</keyword>
<organism evidence="9 10">
    <name type="scientific">Parabacteroides johnsonii</name>
    <dbReference type="NCBI Taxonomy" id="387661"/>
    <lineage>
        <taxon>Bacteria</taxon>
        <taxon>Pseudomonadati</taxon>
        <taxon>Bacteroidota</taxon>
        <taxon>Bacteroidia</taxon>
        <taxon>Bacteroidales</taxon>
        <taxon>Tannerellaceae</taxon>
        <taxon>Parabacteroides</taxon>
    </lineage>
</organism>
<dbReference type="Gene3D" id="1.10.287.130">
    <property type="match status" value="1"/>
</dbReference>
<dbReference type="Pfam" id="PF00512">
    <property type="entry name" value="HisKA"/>
    <property type="match status" value="1"/>
</dbReference>
<dbReference type="CDD" id="cd00075">
    <property type="entry name" value="HATPase"/>
    <property type="match status" value="1"/>
</dbReference>
<reference evidence="10" key="1">
    <citation type="submission" date="2017-04" db="EMBL/GenBank/DDBJ databases">
        <title>Function of individual gut microbiota members based on whole genome sequencing of pure cultures obtained from chicken caecum.</title>
        <authorList>
            <person name="Medvecky M."/>
            <person name="Cejkova D."/>
            <person name="Polansky O."/>
            <person name="Karasova D."/>
            <person name="Kubasova T."/>
            <person name="Cizek A."/>
            <person name="Rychlik I."/>
        </authorList>
    </citation>
    <scope>NUCLEOTIDE SEQUENCE [LARGE SCALE GENOMIC DNA]</scope>
    <source>
        <strain evidence="10">An42</strain>
    </source>
</reference>
<dbReference type="EMBL" id="NFIJ01000009">
    <property type="protein sequence ID" value="OUO05114.1"/>
    <property type="molecule type" value="Genomic_DNA"/>
</dbReference>
<evidence type="ECO:0000313" key="9">
    <source>
        <dbReference type="EMBL" id="OUO05114.1"/>
    </source>
</evidence>
<dbReference type="Pfam" id="PF02518">
    <property type="entry name" value="HATPase_c"/>
    <property type="match status" value="1"/>
</dbReference>
<keyword evidence="3" id="KW-0597">Phosphoprotein</keyword>
<dbReference type="PANTHER" id="PTHR43711">
    <property type="entry name" value="TWO-COMPONENT HISTIDINE KINASE"/>
    <property type="match status" value="1"/>
</dbReference>
<evidence type="ECO:0000259" key="8">
    <source>
        <dbReference type="PROSITE" id="PS50109"/>
    </source>
</evidence>
<evidence type="ECO:0000313" key="10">
    <source>
        <dbReference type="Proteomes" id="UP000195975"/>
    </source>
</evidence>
<sequence length="465" mass="53113">MKTRLRFKIIAALICLSLAGLLISQGYWLKGLYVSSKKSTWDNIEEAMRMADYMELFLRMDSLTAKKFHAEINPQFKFSRDTTTVLADSAIQYTETAQELDDYLQIIGTMERNVQIFMHQKIDTLLPVDYSRFCTLLKNGLQERGIMVPFRLQVIRQGVRDSVLYTYTDTSGKDEAWKNSVRFTHAIEPGQCYYDLELQSPDWVVFRNMAGILISSFLLFVIILVAFIYLLYTILRQKTIEELKTDFTNNMTHELKTPISVAYAANDVLLNYDETTNDKQKKYLNIVREQLNHLSGLVEQILTLSVENRSTFRLQPETIQVAGLLAPLIEQFKLKSDKPVEITTEVPEHMTVTADRTHLYNMLSNLIGNAIKYSGEKACRITLKGTVSSKETTLSVTDEGIGISEANQKRVFDKFYRVPNGNLHDVKGFGLGLYYVSDMMSKHNGNVTVKSQPGKGSTFTLHFKN</sequence>
<dbReference type="FunFam" id="3.30.565.10:FF:000006">
    <property type="entry name" value="Sensor histidine kinase WalK"/>
    <property type="match status" value="1"/>
</dbReference>
<dbReference type="RefSeq" id="WP_021862762.1">
    <property type="nucleotide sequence ID" value="NZ_CAJLBM010000004.1"/>
</dbReference>
<comment type="catalytic activity">
    <reaction evidence="1">
        <text>ATP + protein L-histidine = ADP + protein N-phospho-L-histidine.</text>
        <dbReference type="EC" id="2.7.13.3"/>
    </reaction>
</comment>
<dbReference type="SUPFAM" id="SSF55874">
    <property type="entry name" value="ATPase domain of HSP90 chaperone/DNA topoisomerase II/histidine kinase"/>
    <property type="match status" value="1"/>
</dbReference>
<dbReference type="CDD" id="cd00082">
    <property type="entry name" value="HisKA"/>
    <property type="match status" value="1"/>
</dbReference>
<keyword evidence="6" id="KW-0902">Two-component regulatory system</keyword>
<dbReference type="InterPro" id="IPR003661">
    <property type="entry name" value="HisK_dim/P_dom"/>
</dbReference>
<dbReference type="AlphaFoldDB" id="A0A9Q5X7V6"/>
<gene>
    <name evidence="9" type="ORF">B5F96_10375</name>
</gene>
<keyword evidence="5 9" id="KW-0418">Kinase</keyword>
<evidence type="ECO:0000256" key="4">
    <source>
        <dbReference type="ARBA" id="ARBA00022679"/>
    </source>
</evidence>
<dbReference type="SUPFAM" id="SSF47384">
    <property type="entry name" value="Homodimeric domain of signal transducing histidine kinase"/>
    <property type="match status" value="1"/>
</dbReference>
<dbReference type="Proteomes" id="UP000195975">
    <property type="component" value="Unassembled WGS sequence"/>
</dbReference>
<evidence type="ECO:0000256" key="5">
    <source>
        <dbReference type="ARBA" id="ARBA00022777"/>
    </source>
</evidence>
<name>A0A9Q5X7V6_9BACT</name>
<accession>A0A9Q5X7V6</accession>
<dbReference type="PANTHER" id="PTHR43711:SF31">
    <property type="entry name" value="HISTIDINE KINASE"/>
    <property type="match status" value="1"/>
</dbReference>
<protein>
    <recommendedName>
        <fullName evidence="2">histidine kinase</fullName>
        <ecNumber evidence="2">2.7.13.3</ecNumber>
    </recommendedName>
</protein>
<evidence type="ECO:0000256" key="3">
    <source>
        <dbReference type="ARBA" id="ARBA00022553"/>
    </source>
</evidence>
<evidence type="ECO:0000256" key="1">
    <source>
        <dbReference type="ARBA" id="ARBA00000085"/>
    </source>
</evidence>
<dbReference type="PRINTS" id="PR00344">
    <property type="entry name" value="BCTRLSENSOR"/>
</dbReference>
<dbReference type="InterPro" id="IPR036097">
    <property type="entry name" value="HisK_dim/P_sf"/>
</dbReference>
<feature type="domain" description="Histidine kinase" evidence="8">
    <location>
        <begin position="250"/>
        <end position="465"/>
    </location>
</feature>
<dbReference type="SMART" id="SM00387">
    <property type="entry name" value="HATPase_c"/>
    <property type="match status" value="1"/>
</dbReference>
<dbReference type="InterPro" id="IPR005467">
    <property type="entry name" value="His_kinase_dom"/>
</dbReference>
<dbReference type="Gene3D" id="3.30.565.10">
    <property type="entry name" value="Histidine kinase-like ATPase, C-terminal domain"/>
    <property type="match status" value="1"/>
</dbReference>
<dbReference type="PROSITE" id="PS50109">
    <property type="entry name" value="HIS_KIN"/>
    <property type="match status" value="1"/>
</dbReference>
<dbReference type="GO" id="GO:0000155">
    <property type="term" value="F:phosphorelay sensor kinase activity"/>
    <property type="evidence" value="ECO:0007669"/>
    <property type="project" value="InterPro"/>
</dbReference>
<proteinExistence type="predicted"/>
<feature type="transmembrane region" description="Helical" evidence="7">
    <location>
        <begin position="209"/>
        <end position="232"/>
    </location>
</feature>
<evidence type="ECO:0000256" key="7">
    <source>
        <dbReference type="SAM" id="Phobius"/>
    </source>
</evidence>
<dbReference type="EC" id="2.7.13.3" evidence="2"/>
<dbReference type="InterPro" id="IPR050736">
    <property type="entry name" value="Sensor_HK_Regulatory"/>
</dbReference>
<dbReference type="InterPro" id="IPR004358">
    <property type="entry name" value="Sig_transdc_His_kin-like_C"/>
</dbReference>
<dbReference type="SMART" id="SM00388">
    <property type="entry name" value="HisKA"/>
    <property type="match status" value="1"/>
</dbReference>
<evidence type="ECO:0000256" key="6">
    <source>
        <dbReference type="ARBA" id="ARBA00023012"/>
    </source>
</evidence>
<dbReference type="InterPro" id="IPR036890">
    <property type="entry name" value="HATPase_C_sf"/>
</dbReference>
<keyword evidence="4" id="KW-0808">Transferase</keyword>